<gene>
    <name evidence="2" type="ORF">DV20_04985</name>
</gene>
<reference evidence="2 3" key="1">
    <citation type="submission" date="2014-05" db="EMBL/GenBank/DDBJ databases">
        <title>Draft genome sequence of Amycolatopsis rifamycinica DSM 46095.</title>
        <authorList>
            <person name="Lal R."/>
            <person name="Saxena A."/>
            <person name="Kumari R."/>
            <person name="Mukherjee U."/>
            <person name="Singh P."/>
            <person name="Sangwan N."/>
            <person name="Mahato N.K."/>
        </authorList>
    </citation>
    <scope>NUCLEOTIDE SEQUENCE [LARGE SCALE GENOMIC DNA]</scope>
    <source>
        <strain evidence="2 3">DSM 46095</strain>
    </source>
</reference>
<evidence type="ECO:0000256" key="1">
    <source>
        <dbReference type="SAM" id="Phobius"/>
    </source>
</evidence>
<comment type="caution">
    <text evidence="2">The sequence shown here is derived from an EMBL/GenBank/DDBJ whole genome shotgun (WGS) entry which is preliminary data.</text>
</comment>
<keyword evidence="3" id="KW-1185">Reference proteome</keyword>
<proteinExistence type="predicted"/>
<feature type="transmembrane region" description="Helical" evidence="1">
    <location>
        <begin position="38"/>
        <end position="59"/>
    </location>
</feature>
<protein>
    <submittedName>
        <fullName evidence="2">Uncharacterized protein</fullName>
    </submittedName>
</protein>
<dbReference type="STRING" id="287986.DV20_04985"/>
<keyword evidence="1" id="KW-0472">Membrane</keyword>
<dbReference type="AlphaFoldDB" id="A0A066UFS8"/>
<dbReference type="Proteomes" id="UP000027345">
    <property type="component" value="Unassembled WGS sequence"/>
</dbReference>
<sequence>MASRNPLRWFARWADWFEERGVYVPGEESRAVDPVRDFGWLMAAWVAGVAIFILLFALAV</sequence>
<keyword evidence="1" id="KW-0812">Transmembrane</keyword>
<accession>A0A066UFS8</accession>
<dbReference type="eggNOG" id="ENOG502ZJHE">
    <property type="taxonomic scope" value="Bacteria"/>
</dbReference>
<name>A0A066UFS8_9PSEU</name>
<organism evidence="2 3">
    <name type="scientific">Amycolatopsis rifamycinica</name>
    <dbReference type="NCBI Taxonomy" id="287986"/>
    <lineage>
        <taxon>Bacteria</taxon>
        <taxon>Bacillati</taxon>
        <taxon>Actinomycetota</taxon>
        <taxon>Actinomycetes</taxon>
        <taxon>Pseudonocardiales</taxon>
        <taxon>Pseudonocardiaceae</taxon>
        <taxon>Amycolatopsis</taxon>
    </lineage>
</organism>
<keyword evidence="1" id="KW-1133">Transmembrane helix</keyword>
<evidence type="ECO:0000313" key="2">
    <source>
        <dbReference type="EMBL" id="KDN23073.1"/>
    </source>
</evidence>
<dbReference type="RefSeq" id="WP_043776723.1">
    <property type="nucleotide sequence ID" value="NZ_JMQI01000011.1"/>
</dbReference>
<dbReference type="EMBL" id="JMQI01000011">
    <property type="protein sequence ID" value="KDN23073.1"/>
    <property type="molecule type" value="Genomic_DNA"/>
</dbReference>
<dbReference type="OrthoDB" id="3633953at2"/>
<evidence type="ECO:0000313" key="3">
    <source>
        <dbReference type="Proteomes" id="UP000027345"/>
    </source>
</evidence>